<organism evidence="1 2">
    <name type="scientific">Taklimakanibacter albus</name>
    <dbReference type="NCBI Taxonomy" id="2800327"/>
    <lineage>
        <taxon>Bacteria</taxon>
        <taxon>Pseudomonadati</taxon>
        <taxon>Pseudomonadota</taxon>
        <taxon>Alphaproteobacteria</taxon>
        <taxon>Hyphomicrobiales</taxon>
        <taxon>Aestuariivirgaceae</taxon>
        <taxon>Taklimakanibacter</taxon>
    </lineage>
</organism>
<name>A0ACC5R7D7_9HYPH</name>
<protein>
    <submittedName>
        <fullName evidence="1">Thioredoxin</fullName>
    </submittedName>
</protein>
<dbReference type="EMBL" id="JAENHL010000007">
    <property type="protein sequence ID" value="MBK1868554.1"/>
    <property type="molecule type" value="Genomic_DNA"/>
</dbReference>
<comment type="caution">
    <text evidence="1">The sequence shown here is derived from an EMBL/GenBank/DDBJ whole genome shotgun (WGS) entry which is preliminary data.</text>
</comment>
<evidence type="ECO:0000313" key="1">
    <source>
        <dbReference type="EMBL" id="MBK1868554.1"/>
    </source>
</evidence>
<gene>
    <name evidence="1" type="primary">trxA</name>
    <name evidence="1" type="ORF">JHL16_19525</name>
</gene>
<dbReference type="Proteomes" id="UP000616151">
    <property type="component" value="Unassembled WGS sequence"/>
</dbReference>
<sequence length="309" mass="33070">MEISPTAPGSTNGAGAPPPGALIKDSDTRTFMADVVETSRKVPVIVDFWAPWCGPCKQLGPMLEKLVKQANGKVRMVKVNVDENQQLAAQMRVQSIPAVFAFVDGQPVDGFMGALPESQIKQFIDRLGSQGGMAEEIEAAVTAGREALAQNNLAEAAQIFAQILGVDREHAGAIAGLAKCQIAGGDLEQAKATLALVPPAKANDAEVISAKAALELAATPVDHSEIANLTRAIEANADDHQSRLDLAVALNAAGNKQEALDHLLHIVRRKRDWNEEAARKQLVKFFEAWGPKDEFTLLGRRKLSSILFS</sequence>
<keyword evidence="2" id="KW-1185">Reference proteome</keyword>
<proteinExistence type="predicted"/>
<reference evidence="1" key="1">
    <citation type="submission" date="2021-01" db="EMBL/GenBank/DDBJ databases">
        <authorList>
            <person name="Sun Q."/>
        </authorList>
    </citation>
    <scope>NUCLEOTIDE SEQUENCE</scope>
    <source>
        <strain evidence="1">YIM B02566</strain>
    </source>
</reference>
<accession>A0ACC5R7D7</accession>
<evidence type="ECO:0000313" key="2">
    <source>
        <dbReference type="Proteomes" id="UP000616151"/>
    </source>
</evidence>